<dbReference type="InterPro" id="IPR001263">
    <property type="entry name" value="PI3K_accessory_dom"/>
</dbReference>
<feature type="domain" description="PI3K-RBD" evidence="14">
    <location>
        <begin position="555"/>
        <end position="645"/>
    </location>
</feature>
<dbReference type="GO" id="GO:0005886">
    <property type="term" value="C:plasma membrane"/>
    <property type="evidence" value="ECO:0007669"/>
    <property type="project" value="TreeGrafter"/>
</dbReference>
<feature type="region of interest" description="Disordered" evidence="9">
    <location>
        <begin position="358"/>
        <end position="396"/>
    </location>
</feature>
<dbReference type="GO" id="GO:0005942">
    <property type="term" value="C:phosphatidylinositol 3-kinase complex"/>
    <property type="evidence" value="ECO:0007669"/>
    <property type="project" value="TreeGrafter"/>
</dbReference>
<feature type="compositionally biased region" description="Polar residues" evidence="9">
    <location>
        <begin position="26"/>
        <end position="40"/>
    </location>
</feature>
<dbReference type="KEGG" id="lak:106172136"/>
<dbReference type="PROSITE" id="PS50195">
    <property type="entry name" value="PX"/>
    <property type="match status" value="1"/>
</dbReference>
<dbReference type="Gene3D" id="1.25.40.70">
    <property type="entry name" value="Phosphatidylinositol 3-kinase, accessory domain (PIK)"/>
    <property type="match status" value="1"/>
</dbReference>
<dbReference type="GO" id="GO:0005524">
    <property type="term" value="F:ATP binding"/>
    <property type="evidence" value="ECO:0007669"/>
    <property type="project" value="UniProtKB-KW"/>
</dbReference>
<dbReference type="Pfam" id="PF00454">
    <property type="entry name" value="PI3_PI4_kinase"/>
    <property type="match status" value="1"/>
</dbReference>
<evidence type="ECO:0000256" key="4">
    <source>
        <dbReference type="ARBA" id="ARBA00022840"/>
    </source>
</evidence>
<feature type="compositionally biased region" description="Polar residues" evidence="9">
    <location>
        <begin position="160"/>
        <end position="173"/>
    </location>
</feature>
<dbReference type="PROSITE" id="PS51547">
    <property type="entry name" value="C2_PI3K"/>
    <property type="match status" value="1"/>
</dbReference>
<dbReference type="InterPro" id="IPR029071">
    <property type="entry name" value="Ubiquitin-like_domsf"/>
</dbReference>
<feature type="domain" description="C2 PI3K-type" evidence="15">
    <location>
        <begin position="808"/>
        <end position="970"/>
    </location>
</feature>
<dbReference type="GeneID" id="106172136"/>
<feature type="region of interest" description="Disordered" evidence="9">
    <location>
        <begin position="130"/>
        <end position="173"/>
    </location>
</feature>
<dbReference type="Gene3D" id="2.60.40.150">
    <property type="entry name" value="C2 domain"/>
    <property type="match status" value="2"/>
</dbReference>
<dbReference type="SMART" id="SM00145">
    <property type="entry name" value="PI3Ka"/>
    <property type="match status" value="1"/>
</dbReference>
<evidence type="ECO:0000256" key="6">
    <source>
        <dbReference type="ARBA" id="ARBA00023985"/>
    </source>
</evidence>
<dbReference type="GO" id="GO:0048015">
    <property type="term" value="P:phosphatidylinositol-mediated signaling"/>
    <property type="evidence" value="ECO:0007669"/>
    <property type="project" value="TreeGrafter"/>
</dbReference>
<dbReference type="PROSITE" id="PS00916">
    <property type="entry name" value="PI3_4_KINASE_2"/>
    <property type="match status" value="1"/>
</dbReference>
<dbReference type="GO" id="GO:0035005">
    <property type="term" value="F:1-phosphatidylinositol-4-phosphate 3-kinase activity"/>
    <property type="evidence" value="ECO:0007669"/>
    <property type="project" value="UniProtKB-EC"/>
</dbReference>
<feature type="domain" description="PX" evidence="11">
    <location>
        <begin position="1536"/>
        <end position="1652"/>
    </location>
</feature>
<dbReference type="PROSITE" id="PS50290">
    <property type="entry name" value="PI3_4_KINASE_3"/>
    <property type="match status" value="1"/>
</dbReference>
<reference evidence="17" key="1">
    <citation type="submission" date="2025-08" db="UniProtKB">
        <authorList>
            <consortium name="RefSeq"/>
        </authorList>
    </citation>
    <scope>IDENTIFICATION</scope>
    <source>
        <tissue evidence="17">Gonads</tissue>
    </source>
</reference>
<feature type="compositionally biased region" description="Low complexity" evidence="9">
    <location>
        <begin position="74"/>
        <end position="91"/>
    </location>
</feature>
<dbReference type="GO" id="GO:0016477">
    <property type="term" value="P:cell migration"/>
    <property type="evidence" value="ECO:0007669"/>
    <property type="project" value="TreeGrafter"/>
</dbReference>
<dbReference type="SMART" id="SM00146">
    <property type="entry name" value="PI3Kc"/>
    <property type="match status" value="1"/>
</dbReference>
<dbReference type="PROSITE" id="PS00915">
    <property type="entry name" value="PI3_4_KINASE_1"/>
    <property type="match status" value="1"/>
</dbReference>
<dbReference type="Pfam" id="PF00787">
    <property type="entry name" value="PX"/>
    <property type="match status" value="1"/>
</dbReference>
<comment type="catalytic activity">
    <reaction evidence="6">
        <text>a 1,2-diacyl-sn-glycero-3-phospho-(1D-myo-inositol) + ATP = a 1,2-diacyl-sn-glycero-3-phospho-(1D-myo-inositol-3-phosphate) + ADP + H(+)</text>
        <dbReference type="Rhea" id="RHEA:12709"/>
        <dbReference type="ChEBI" id="CHEBI:15378"/>
        <dbReference type="ChEBI" id="CHEBI:30616"/>
        <dbReference type="ChEBI" id="CHEBI:57880"/>
        <dbReference type="ChEBI" id="CHEBI:58088"/>
        <dbReference type="ChEBI" id="CHEBI:456216"/>
        <dbReference type="EC" id="2.7.1.137"/>
    </reaction>
    <physiologicalReaction direction="left-to-right" evidence="6">
        <dbReference type="Rhea" id="RHEA:12710"/>
    </physiologicalReaction>
</comment>
<dbReference type="Gene3D" id="1.10.1070.11">
    <property type="entry name" value="Phosphatidylinositol 3-/4-kinase, catalytic domain"/>
    <property type="match status" value="1"/>
</dbReference>
<evidence type="ECO:0000256" key="1">
    <source>
        <dbReference type="ARBA" id="ARBA00022679"/>
    </source>
</evidence>
<dbReference type="PROSITE" id="PS51545">
    <property type="entry name" value="PIK_HELICAL"/>
    <property type="match status" value="1"/>
</dbReference>
<feature type="region of interest" description="Disordered" evidence="9">
    <location>
        <begin position="447"/>
        <end position="466"/>
    </location>
</feature>
<proteinExistence type="inferred from homology"/>
<dbReference type="SUPFAM" id="SSF54236">
    <property type="entry name" value="Ubiquitin-like"/>
    <property type="match status" value="1"/>
</dbReference>
<dbReference type="RefSeq" id="XP_013408190.1">
    <property type="nucleotide sequence ID" value="XM_013552736.2"/>
</dbReference>
<keyword evidence="3" id="KW-0418">Kinase</keyword>
<dbReference type="PROSITE" id="PS50004">
    <property type="entry name" value="C2"/>
    <property type="match status" value="1"/>
</dbReference>
<dbReference type="SUPFAM" id="SSF64268">
    <property type="entry name" value="PX domain"/>
    <property type="match status" value="1"/>
</dbReference>
<evidence type="ECO:0000256" key="8">
    <source>
        <dbReference type="PROSITE-ProRule" id="PRU00880"/>
    </source>
</evidence>
<keyword evidence="4" id="KW-0067">ATP-binding</keyword>
<evidence type="ECO:0000259" key="11">
    <source>
        <dbReference type="PROSITE" id="PS50195"/>
    </source>
</evidence>
<comment type="catalytic activity">
    <reaction evidence="7">
        <text>a 1,2-diacyl-sn-glycero-3-phospho-(1D-myo-inositol 4-phosphate) + ATP = a 1,2-diacyl-sn-glycero-3-phospho-(1D-myo-inositol-3,4-bisphosphate) + ADP + H(+)</text>
        <dbReference type="Rhea" id="RHEA:18373"/>
        <dbReference type="ChEBI" id="CHEBI:15378"/>
        <dbReference type="ChEBI" id="CHEBI:30616"/>
        <dbReference type="ChEBI" id="CHEBI:57658"/>
        <dbReference type="ChEBI" id="CHEBI:58178"/>
        <dbReference type="ChEBI" id="CHEBI:456216"/>
        <dbReference type="EC" id="2.7.1.154"/>
    </reaction>
    <physiologicalReaction direction="left-to-right" evidence="7">
        <dbReference type="Rhea" id="RHEA:18374"/>
    </physiologicalReaction>
</comment>
<dbReference type="STRING" id="7574.A0A1S3JCP9"/>
<feature type="compositionally biased region" description="Polar residues" evidence="9">
    <location>
        <begin position="210"/>
        <end position="221"/>
    </location>
</feature>
<dbReference type="InterPro" id="IPR011009">
    <property type="entry name" value="Kinase-like_dom_sf"/>
</dbReference>
<evidence type="ECO:0000313" key="16">
    <source>
        <dbReference type="Proteomes" id="UP000085678"/>
    </source>
</evidence>
<dbReference type="CDD" id="cd08381">
    <property type="entry name" value="C2B_PI3K_class_II"/>
    <property type="match status" value="1"/>
</dbReference>
<dbReference type="SMART" id="SM00144">
    <property type="entry name" value="PI3K_rbd"/>
    <property type="match status" value="1"/>
</dbReference>
<dbReference type="InterPro" id="IPR042236">
    <property type="entry name" value="PI3K_accessory_sf"/>
</dbReference>
<dbReference type="InParanoid" id="A0A1S3JCP9"/>
<dbReference type="InterPro" id="IPR000403">
    <property type="entry name" value="PI3/4_kinase_cat_dom"/>
</dbReference>
<dbReference type="InterPro" id="IPR036871">
    <property type="entry name" value="PX_dom_sf"/>
</dbReference>
<dbReference type="OrthoDB" id="67688at2759"/>
<dbReference type="InterPro" id="IPR000008">
    <property type="entry name" value="C2_dom"/>
</dbReference>
<comment type="similarity">
    <text evidence="8">Belongs to the PI3/PI4-kinase family.</text>
</comment>
<keyword evidence="16" id="KW-1185">Reference proteome</keyword>
<dbReference type="Proteomes" id="UP000085678">
    <property type="component" value="Unplaced"/>
</dbReference>
<feature type="compositionally biased region" description="Basic and acidic residues" evidence="9">
    <location>
        <begin position="373"/>
        <end position="389"/>
    </location>
</feature>
<dbReference type="GO" id="GO:0005737">
    <property type="term" value="C:cytoplasm"/>
    <property type="evidence" value="ECO:0007669"/>
    <property type="project" value="TreeGrafter"/>
</dbReference>
<evidence type="ECO:0000256" key="5">
    <source>
        <dbReference type="ARBA" id="ARBA00023098"/>
    </source>
</evidence>
<evidence type="ECO:0000256" key="2">
    <source>
        <dbReference type="ARBA" id="ARBA00022741"/>
    </source>
</evidence>
<feature type="region of interest" description="Disordered" evidence="9">
    <location>
        <begin position="207"/>
        <end position="314"/>
    </location>
</feature>
<evidence type="ECO:0000259" key="13">
    <source>
        <dbReference type="PROSITE" id="PS51545"/>
    </source>
</evidence>
<protein>
    <submittedName>
        <fullName evidence="17">Phosphatidylinositol 4-phosphate 3-kinase C2 domain-containing subunit alpha-like</fullName>
    </submittedName>
</protein>
<evidence type="ECO:0000259" key="10">
    <source>
        <dbReference type="PROSITE" id="PS50004"/>
    </source>
</evidence>
<dbReference type="SMART" id="SM00239">
    <property type="entry name" value="C2"/>
    <property type="match status" value="1"/>
</dbReference>
<dbReference type="GO" id="GO:0016303">
    <property type="term" value="F:1-phosphatidylinositol-3-kinase activity"/>
    <property type="evidence" value="ECO:0007669"/>
    <property type="project" value="UniProtKB-EC"/>
</dbReference>
<feature type="domain" description="PIK helical" evidence="13">
    <location>
        <begin position="980"/>
        <end position="1156"/>
    </location>
</feature>
<dbReference type="Gene3D" id="3.30.1010.10">
    <property type="entry name" value="Phosphatidylinositol 3-kinase Catalytic Subunit, Chain A, domain 4"/>
    <property type="match status" value="1"/>
</dbReference>
<feature type="domain" description="PI3K/PI4K catalytic" evidence="12">
    <location>
        <begin position="1222"/>
        <end position="1499"/>
    </location>
</feature>
<evidence type="ECO:0000256" key="7">
    <source>
        <dbReference type="ARBA" id="ARBA00029297"/>
    </source>
</evidence>
<evidence type="ECO:0000259" key="12">
    <source>
        <dbReference type="PROSITE" id="PS50290"/>
    </source>
</evidence>
<dbReference type="FunCoup" id="A0A1S3JCP9">
    <property type="interactions" value="1362"/>
</dbReference>
<name>A0A1S3JCP9_LINAN</name>
<dbReference type="FunFam" id="3.30.1520.10:FF:000006">
    <property type="entry name" value="Phosphatidylinositol 4-phosphate 3-kinase C2 domain-containing subunit alpha"/>
    <property type="match status" value="1"/>
</dbReference>
<dbReference type="SMART" id="SM00142">
    <property type="entry name" value="PI3K_C2"/>
    <property type="match status" value="1"/>
</dbReference>
<accession>A0A1S3JCP9</accession>
<organism evidence="16 17">
    <name type="scientific">Lingula anatina</name>
    <name type="common">Brachiopod</name>
    <name type="synonym">Lingula unguis</name>
    <dbReference type="NCBI Taxonomy" id="7574"/>
    <lineage>
        <taxon>Eukaryota</taxon>
        <taxon>Metazoa</taxon>
        <taxon>Spiralia</taxon>
        <taxon>Lophotrochozoa</taxon>
        <taxon>Brachiopoda</taxon>
        <taxon>Linguliformea</taxon>
        <taxon>Lingulata</taxon>
        <taxon>Lingulida</taxon>
        <taxon>Linguloidea</taxon>
        <taxon>Lingulidae</taxon>
        <taxon>Lingula</taxon>
    </lineage>
</organism>
<feature type="compositionally biased region" description="Low complexity" evidence="9">
    <location>
        <begin position="263"/>
        <end position="309"/>
    </location>
</feature>
<dbReference type="InterPro" id="IPR035892">
    <property type="entry name" value="C2_domain_sf"/>
</dbReference>
<dbReference type="Pfam" id="PF00613">
    <property type="entry name" value="PI3Ka"/>
    <property type="match status" value="1"/>
</dbReference>
<feature type="domain" description="C2" evidence="10">
    <location>
        <begin position="1676"/>
        <end position="1794"/>
    </location>
</feature>
<feature type="region of interest" description="Disordered" evidence="9">
    <location>
        <begin position="1"/>
        <end position="110"/>
    </location>
</feature>
<sequence length="1803" mass="204574">MSAPDPWKPLKFSTQPSQRLYPDLDSASSTSSKQNGNDQKYQSDLEKALALSLETAETDRLKRWSQEPARESTVRSSTARPRPRSSAAASVLVSPENKSGTPTESELPLIMFSPDSVEKVEKFKNELKSLTEKGSYQQHHPAQLNFAPPSPQSHGIPRSMDNNLSAFGGSTTSPSGMAQNNFYIYGRSSPQPQQQFFKPFQHLEEVSIAKPSSSPNLQALSRDNPARWSSGSSSSRTSWGLVNSSHPPQGASCLVSPRQSAGNPLNLTTTTLPALNPMLSRSDQSLNSLSSWDPQSIHSNSNSAVSSTSEQDTLNKIKNRNRISNSADLMEFGDDITLPKHNEFSWESFDPLYSLTGNMISAEQGPPVTLPRDAPKEASDSDNKDEKPKQSKSHTYENVVLDDLAWGGASETYRALTDSVNFEGLSCGEYVPDFDLQDPFSITELSRVQESKKKKDEKRKDDEPDSTFIRKEVVSVTMKEVASEKPPRPPKPQYLKYSQNQVSISEKSSFNAEDETQAFYNMVKRLKAEYLSDDIVSNPGIVISAMDESLPLPDNMSVKVVVETKLSKEPVVFTCNVKTSVEHVIGHVLCSVCEEGRGYSVSAEDYLVKVHDLSEYFVNDSVFGDYEYVQRCIKLDEDIRLIMVKLEDLTKQLARVPLDDRKPLVVHRPETHTRNAVSQDHLKILLETFDKEVEKIRAIATEKTLSKLQPKNLIQAVHAVCAILFKLETNSITKAIARMTAVAESWHEALSLPEKEVQMDELASALDELTVAVHQVVKLYCKMYYLELPPGVEKRQCTDSVTMDVTGILENMIVHIASVHRIPEQWKNSYDHYSVIASLYYAGRKLCQDVMTPARSCTSDKFHTKVVWDDWLQFSMVPMCTLPRETRLILHLCACKNVSNDSSTQVKTSLGWVAVQLFDFKRNLVQGSQLLPLWPGDPKPLGTNLQNTIQMDSLLLQVTLPDLGVEVEFPNVIHKDLSERRDFDSLHPDTQEELMDIVEKDSLSRLTDDEKEVIWEKRHYLYQLPNALPKVLMAAHSWDWACLADTYSMIYQWAPLGSVEAMQLLLPQFVDEKVRDVAVKWMREISSDELCNFLPQLVQALKFENYSNTSLVHFLLDRAVTSIRVAHNLFWLLKEAASDLFYRSRYQLVFGALMSVAGEALCTEFQKQEELARKLGEIADKVKIAKDKDATLGHELEPLYQILHDTTTMLPLNPSMEVVGLDIRTCSYFTSNAFPLKLVFKNVEPTAASIDIMFKSGDDIRQDMLTMQLVRIMDKLWMREGLDLKIITFMCVPTASKKGMVELVTECETLRKIQVSAGVTGSFKDRPIADWLKKHNPTELEFRKAVSNFTLSCAGYCVATYILGICDRHNDNIMLKQSGHMFHIDFGKFMGDSQMFGTIKRDRVPFVLTSDMAYVINGGDKPSQKFQEFIDLCCQAFNILRRHGNHLVTLIRMMEYSGIPGVTVSAAKYVQKALLPECSDAEATAMFTRMIEESLRSVFTQINFFVHNLAQLKFRGHTEGELLSFSPKTYSVATDGKIGSVEIFGYQKRYSPEKFYIYIIKVGRQNQKVPNFVFRKYTEFQEFHNKLVTMFPLAKLPSLQGRVLMGRTHVKSVAKRRKIELEHFLRELLQMATEISECDLVYTFFHPMLRDEQDIDSTNLQKLKEAKPTVAPVRLIHGQIKMSLQYKNGVLSLMIMHVKDLAKESGELPDPYVKTYLLPDPNKITKRKTKIAHGTFHPTYNEMLLYRIPEEEVKQRVLQVTIWNYDVMKENEFLGSVLINLNTLDLSKENVNWYQLEKLLHWK</sequence>
<dbReference type="SUPFAM" id="SSF49562">
    <property type="entry name" value="C2 domain (Calcium/lipid-binding domain, CaLB)"/>
    <property type="match status" value="2"/>
</dbReference>
<keyword evidence="1" id="KW-0808">Transferase</keyword>
<dbReference type="CDD" id="cd05166">
    <property type="entry name" value="PI3Kc_II"/>
    <property type="match status" value="1"/>
</dbReference>
<dbReference type="CDD" id="cd04012">
    <property type="entry name" value="C2A_PI3K_class_II"/>
    <property type="match status" value="1"/>
</dbReference>
<dbReference type="GO" id="GO:0035091">
    <property type="term" value="F:phosphatidylinositol binding"/>
    <property type="evidence" value="ECO:0007669"/>
    <property type="project" value="InterPro"/>
</dbReference>
<dbReference type="InterPro" id="IPR018936">
    <property type="entry name" value="PI3/4_kinase_CS"/>
</dbReference>
<dbReference type="InterPro" id="IPR002420">
    <property type="entry name" value="PI3K-type_C2_dom"/>
</dbReference>
<dbReference type="GO" id="GO:0043491">
    <property type="term" value="P:phosphatidylinositol 3-kinase/protein kinase B signal transduction"/>
    <property type="evidence" value="ECO:0007669"/>
    <property type="project" value="TreeGrafter"/>
</dbReference>
<evidence type="ECO:0000259" key="14">
    <source>
        <dbReference type="PROSITE" id="PS51546"/>
    </source>
</evidence>
<evidence type="ECO:0000256" key="9">
    <source>
        <dbReference type="SAM" id="MobiDB-lite"/>
    </source>
</evidence>
<dbReference type="SMART" id="SM00312">
    <property type="entry name" value="PX"/>
    <property type="match status" value="1"/>
</dbReference>
<dbReference type="InterPro" id="IPR016024">
    <property type="entry name" value="ARM-type_fold"/>
</dbReference>
<dbReference type="CDD" id="cd06883">
    <property type="entry name" value="PX_PI3K_C2"/>
    <property type="match status" value="1"/>
</dbReference>
<dbReference type="FunFam" id="1.10.1070.11:FF:000001">
    <property type="entry name" value="Phosphatidylinositol 4,5-bisphosphate 3-kinase catalytic subunit"/>
    <property type="match status" value="1"/>
</dbReference>
<dbReference type="PANTHER" id="PTHR10048">
    <property type="entry name" value="PHOSPHATIDYLINOSITOL KINASE"/>
    <property type="match status" value="1"/>
</dbReference>
<dbReference type="InterPro" id="IPR036940">
    <property type="entry name" value="PI3/4_kinase_cat_sf"/>
</dbReference>
<dbReference type="Gene3D" id="3.10.20.90">
    <property type="entry name" value="Phosphatidylinositol 3-kinase Catalytic Subunit, Chain A, domain 1"/>
    <property type="match status" value="1"/>
</dbReference>
<evidence type="ECO:0000313" key="17">
    <source>
        <dbReference type="RefSeq" id="XP_013408190.1"/>
    </source>
</evidence>
<dbReference type="InterPro" id="IPR000341">
    <property type="entry name" value="PI3K_Ras-bd_dom"/>
</dbReference>
<dbReference type="Pfam" id="PF00792">
    <property type="entry name" value="PI3K_C2"/>
    <property type="match status" value="1"/>
</dbReference>
<gene>
    <name evidence="17" type="primary">LOC106172136</name>
</gene>
<evidence type="ECO:0000259" key="15">
    <source>
        <dbReference type="PROSITE" id="PS51547"/>
    </source>
</evidence>
<dbReference type="Pfam" id="PF00168">
    <property type="entry name" value="C2"/>
    <property type="match status" value="1"/>
</dbReference>
<evidence type="ECO:0000256" key="3">
    <source>
        <dbReference type="ARBA" id="ARBA00022777"/>
    </source>
</evidence>
<keyword evidence="5" id="KW-0443">Lipid metabolism</keyword>
<dbReference type="PANTHER" id="PTHR10048:SF14">
    <property type="entry name" value="LD28067P"/>
    <property type="match status" value="1"/>
</dbReference>
<dbReference type="InterPro" id="IPR001683">
    <property type="entry name" value="PX_dom"/>
</dbReference>
<keyword evidence="2" id="KW-0547">Nucleotide-binding</keyword>
<feature type="compositionally biased region" description="Low complexity" evidence="9">
    <location>
        <begin position="227"/>
        <end position="240"/>
    </location>
</feature>
<dbReference type="Gene3D" id="3.30.1520.10">
    <property type="entry name" value="Phox-like domain"/>
    <property type="match status" value="1"/>
</dbReference>
<feature type="compositionally biased region" description="Basic and acidic residues" evidence="9">
    <location>
        <begin position="57"/>
        <end position="73"/>
    </location>
</feature>
<dbReference type="InterPro" id="IPR015433">
    <property type="entry name" value="PI3/4_kinase"/>
</dbReference>
<dbReference type="SUPFAM" id="SSF48371">
    <property type="entry name" value="ARM repeat"/>
    <property type="match status" value="1"/>
</dbReference>
<dbReference type="FunFam" id="3.30.1010.10:FF:000001">
    <property type="entry name" value="Phosphatidylinositol 4-phosphate 3-kinase C2 domain-containing subunit beta"/>
    <property type="match status" value="1"/>
</dbReference>
<dbReference type="Pfam" id="PF00794">
    <property type="entry name" value="PI3K_rbd"/>
    <property type="match status" value="1"/>
</dbReference>
<dbReference type="PROSITE" id="PS51546">
    <property type="entry name" value="PI3K_RBD"/>
    <property type="match status" value="1"/>
</dbReference>
<dbReference type="SUPFAM" id="SSF56112">
    <property type="entry name" value="Protein kinase-like (PK-like)"/>
    <property type="match status" value="1"/>
</dbReference>